<dbReference type="EMBL" id="JADFUA010000009">
    <property type="protein sequence ID" value="MBE9610445.1"/>
    <property type="molecule type" value="Genomic_DNA"/>
</dbReference>
<reference evidence="2 3" key="1">
    <citation type="submission" date="2020-10" db="EMBL/GenBank/DDBJ databases">
        <title>The genome sequence of Chitinilyticum litopenaei 4Y14.</title>
        <authorList>
            <person name="Liu Y."/>
        </authorList>
    </citation>
    <scope>NUCLEOTIDE SEQUENCE [LARGE SCALE GENOMIC DNA]</scope>
    <source>
        <strain evidence="2 3">4Y14</strain>
    </source>
</reference>
<keyword evidence="3" id="KW-1185">Reference proteome</keyword>
<dbReference type="AlphaFoldDB" id="A0A8J7G1V6"/>
<evidence type="ECO:0000313" key="3">
    <source>
        <dbReference type="Proteomes" id="UP000604481"/>
    </source>
</evidence>
<gene>
    <name evidence="2" type="ORF">INR99_13980</name>
</gene>
<organism evidence="2 3">
    <name type="scientific">Chitinilyticum piscinae</name>
    <dbReference type="NCBI Taxonomy" id="2866724"/>
    <lineage>
        <taxon>Bacteria</taxon>
        <taxon>Pseudomonadati</taxon>
        <taxon>Pseudomonadota</taxon>
        <taxon>Betaproteobacteria</taxon>
        <taxon>Neisseriales</taxon>
        <taxon>Chitinibacteraceae</taxon>
        <taxon>Chitinilyticum</taxon>
    </lineage>
</organism>
<dbReference type="Proteomes" id="UP000604481">
    <property type="component" value="Unassembled WGS sequence"/>
</dbReference>
<protein>
    <submittedName>
        <fullName evidence="2">Prepilin-type N-terminal cleavage/methylation domain-containing protein</fullName>
    </submittedName>
</protein>
<feature type="region of interest" description="Disordered" evidence="1">
    <location>
        <begin position="248"/>
        <end position="282"/>
    </location>
</feature>
<sequence>MKNTKGFSLLEVLIAVVLLALSALFLAKLSGIAQKGTSQSQERQFASRLAEGIMEDLRQNARDKTAPAAGMVINGVTLEAGAAPVTFTGSLNGQTAAYTVNIIFPSPMPSWSTNNSQIRTQVEVYWQRSDAKDANDKEKVLLVSTIQVPVVPPSLATAPPLPGGLETICGVNWNNSKCYVQGTYRRHGDDLYMCKAVGGCPKDNANNPPARPDKWMLYDACPDGSHGGGGGNETAGTIDCALVSDAVPPTGTPTGTPTGMPTGTPTGTPTSAPTSTPVTPAEWTNRKYLNGDKVTFGGFTYECKKATCGPYADANWNPSVVHSEWSKL</sequence>
<dbReference type="RefSeq" id="WP_194116990.1">
    <property type="nucleotide sequence ID" value="NZ_JADFUA010000009.1"/>
</dbReference>
<dbReference type="PROSITE" id="PS00409">
    <property type="entry name" value="PROKAR_NTER_METHYL"/>
    <property type="match status" value="1"/>
</dbReference>
<dbReference type="Gene3D" id="2.10.10.20">
    <property type="entry name" value="Carbohydrate-binding module superfamily 5/12"/>
    <property type="match status" value="1"/>
</dbReference>
<name>A0A8J7G1V6_9NEIS</name>
<dbReference type="Pfam" id="PF07963">
    <property type="entry name" value="N_methyl"/>
    <property type="match status" value="1"/>
</dbReference>
<feature type="compositionally biased region" description="Low complexity" evidence="1">
    <location>
        <begin position="248"/>
        <end position="280"/>
    </location>
</feature>
<dbReference type="InterPro" id="IPR012902">
    <property type="entry name" value="N_methyl_site"/>
</dbReference>
<dbReference type="NCBIfam" id="TIGR02532">
    <property type="entry name" value="IV_pilin_GFxxxE"/>
    <property type="match status" value="1"/>
</dbReference>
<evidence type="ECO:0000313" key="2">
    <source>
        <dbReference type="EMBL" id="MBE9610445.1"/>
    </source>
</evidence>
<accession>A0A8J7G1V6</accession>
<comment type="caution">
    <text evidence="2">The sequence shown here is derived from an EMBL/GenBank/DDBJ whole genome shotgun (WGS) entry which is preliminary data.</text>
</comment>
<proteinExistence type="predicted"/>
<evidence type="ECO:0000256" key="1">
    <source>
        <dbReference type="SAM" id="MobiDB-lite"/>
    </source>
</evidence>